<dbReference type="EMBL" id="BKAJ01000231">
    <property type="protein sequence ID" value="GEP61535.1"/>
    <property type="molecule type" value="Genomic_DNA"/>
</dbReference>
<comment type="caution">
    <text evidence="1">The sequence shown here is derived from an EMBL/GenBank/DDBJ whole genome shotgun (WGS) entry which is preliminary data.</text>
</comment>
<reference evidence="1 2" key="1">
    <citation type="submission" date="2019-07" db="EMBL/GenBank/DDBJ databases">
        <title>Whole genome shotgun sequence of Reyranella soli NBRC 108950.</title>
        <authorList>
            <person name="Hosoyama A."/>
            <person name="Uohara A."/>
            <person name="Ohji S."/>
            <person name="Ichikawa N."/>
        </authorList>
    </citation>
    <scope>NUCLEOTIDE SEQUENCE [LARGE SCALE GENOMIC DNA]</scope>
    <source>
        <strain evidence="1 2">NBRC 108950</strain>
    </source>
</reference>
<sequence>MRRAADAHNFAPPRHYEKQSHIWIFKHVQKRVAAVISESIRYRERMRVEHFDKTGRITLR</sequence>
<organism evidence="1 2">
    <name type="scientific">Reyranella soli</name>
    <dbReference type="NCBI Taxonomy" id="1230389"/>
    <lineage>
        <taxon>Bacteria</taxon>
        <taxon>Pseudomonadati</taxon>
        <taxon>Pseudomonadota</taxon>
        <taxon>Alphaproteobacteria</taxon>
        <taxon>Hyphomicrobiales</taxon>
        <taxon>Reyranellaceae</taxon>
        <taxon>Reyranella</taxon>
    </lineage>
</organism>
<dbReference type="AlphaFoldDB" id="A0A512NRG8"/>
<evidence type="ECO:0000313" key="2">
    <source>
        <dbReference type="Proteomes" id="UP000321058"/>
    </source>
</evidence>
<gene>
    <name evidence="1" type="ORF">RSO01_87010</name>
</gene>
<dbReference type="Proteomes" id="UP000321058">
    <property type="component" value="Unassembled WGS sequence"/>
</dbReference>
<evidence type="ECO:0000313" key="1">
    <source>
        <dbReference type="EMBL" id="GEP61535.1"/>
    </source>
</evidence>
<name>A0A512NRG8_9HYPH</name>
<proteinExistence type="predicted"/>
<keyword evidence="2" id="KW-1185">Reference proteome</keyword>
<accession>A0A512NRG8</accession>
<protein>
    <submittedName>
        <fullName evidence="1">Uncharacterized protein</fullName>
    </submittedName>
</protein>